<comment type="similarity">
    <text evidence="2">Belongs to the RLP family.</text>
</comment>
<evidence type="ECO:0000256" key="8">
    <source>
        <dbReference type="ARBA" id="ARBA00022989"/>
    </source>
</evidence>
<dbReference type="InterPro" id="IPR013210">
    <property type="entry name" value="LRR_N_plant-typ"/>
</dbReference>
<keyword evidence="15" id="KW-1185">Reference proteome</keyword>
<dbReference type="GO" id="GO:0051707">
    <property type="term" value="P:response to other organism"/>
    <property type="evidence" value="ECO:0007669"/>
    <property type="project" value="UniProtKB-ARBA"/>
</dbReference>
<evidence type="ECO:0000256" key="12">
    <source>
        <dbReference type="SAM" id="Phobius"/>
    </source>
</evidence>
<dbReference type="FunFam" id="3.80.10.10:FF:000129">
    <property type="entry name" value="Leucine-rich repeat receptor-like kinase"/>
    <property type="match status" value="1"/>
</dbReference>
<proteinExistence type="inferred from homology"/>
<feature type="transmembrane region" description="Helical" evidence="12">
    <location>
        <begin position="969"/>
        <end position="991"/>
    </location>
</feature>
<dbReference type="Pfam" id="PF08263">
    <property type="entry name" value="LRRNT_2"/>
    <property type="match status" value="1"/>
</dbReference>
<dbReference type="PANTHER" id="PTHR48063">
    <property type="entry name" value="LRR RECEPTOR-LIKE KINASE"/>
    <property type="match status" value="1"/>
</dbReference>
<gene>
    <name evidence="14" type="ORF">ILEXP_LOCUS21869</name>
</gene>
<keyword evidence="11" id="KW-0325">Glycoprotein</keyword>
<dbReference type="FunFam" id="3.80.10.10:FF:000111">
    <property type="entry name" value="LRR receptor-like serine/threonine-protein kinase ERECTA"/>
    <property type="match status" value="1"/>
</dbReference>
<comment type="subcellular location">
    <subcellularLocation>
        <location evidence="1">Cell membrane</location>
        <topology evidence="1">Single-pass type I membrane protein</topology>
    </subcellularLocation>
</comment>
<feature type="domain" description="Leucine-rich repeat-containing N-terminal plant-type" evidence="13">
    <location>
        <begin position="46"/>
        <end position="82"/>
    </location>
</feature>
<dbReference type="Proteomes" id="UP001642360">
    <property type="component" value="Unassembled WGS sequence"/>
</dbReference>
<evidence type="ECO:0000313" key="15">
    <source>
        <dbReference type="Proteomes" id="UP001642360"/>
    </source>
</evidence>
<evidence type="ECO:0000256" key="4">
    <source>
        <dbReference type="ARBA" id="ARBA00022614"/>
    </source>
</evidence>
<dbReference type="PANTHER" id="PTHR48063:SF112">
    <property type="entry name" value="RECEPTOR LIKE PROTEIN 30-LIKE"/>
    <property type="match status" value="1"/>
</dbReference>
<reference evidence="14 15" key="1">
    <citation type="submission" date="2024-02" db="EMBL/GenBank/DDBJ databases">
        <authorList>
            <person name="Vignale AGUSTIN F."/>
            <person name="Sosa J E."/>
            <person name="Modenutti C."/>
        </authorList>
    </citation>
    <scope>NUCLEOTIDE SEQUENCE [LARGE SCALE GENOMIC DNA]</scope>
</reference>
<accession>A0ABC8S8U2</accession>
<dbReference type="InterPro" id="IPR003591">
    <property type="entry name" value="Leu-rich_rpt_typical-subtyp"/>
</dbReference>
<keyword evidence="6" id="KW-0732">Signal</keyword>
<comment type="caution">
    <text evidence="14">The sequence shown here is derived from an EMBL/GenBank/DDBJ whole genome shotgun (WGS) entry which is preliminary data.</text>
</comment>
<dbReference type="Pfam" id="PF13855">
    <property type="entry name" value="LRR_8"/>
    <property type="match status" value="2"/>
</dbReference>
<keyword evidence="9 12" id="KW-0472">Membrane</keyword>
<evidence type="ECO:0000256" key="5">
    <source>
        <dbReference type="ARBA" id="ARBA00022692"/>
    </source>
</evidence>
<evidence type="ECO:0000256" key="9">
    <source>
        <dbReference type="ARBA" id="ARBA00023136"/>
    </source>
</evidence>
<evidence type="ECO:0000256" key="6">
    <source>
        <dbReference type="ARBA" id="ARBA00022729"/>
    </source>
</evidence>
<keyword evidence="7" id="KW-0677">Repeat</keyword>
<keyword evidence="8 12" id="KW-1133">Transmembrane helix</keyword>
<keyword evidence="10" id="KW-0675">Receptor</keyword>
<feature type="transmembrane region" description="Helical" evidence="12">
    <location>
        <begin position="940"/>
        <end position="963"/>
    </location>
</feature>
<protein>
    <recommendedName>
        <fullName evidence="13">Leucine-rich repeat-containing N-terminal plant-type domain-containing protein</fullName>
    </recommendedName>
</protein>
<dbReference type="InterPro" id="IPR046956">
    <property type="entry name" value="RLP23-like"/>
</dbReference>
<evidence type="ECO:0000256" key="11">
    <source>
        <dbReference type="ARBA" id="ARBA00023180"/>
    </source>
</evidence>
<dbReference type="SUPFAM" id="SSF52058">
    <property type="entry name" value="L domain-like"/>
    <property type="match status" value="3"/>
</dbReference>
<sequence length="1004" mass="111653">MPKHLIGEAMGTPATVLVVLFSILFMEVLEFSYSIASHPNVNCIESEQKALVKFRESLTDESNRLSSWVGEDCCTWKGVVCSNKTGHVLRLDLHNPFDDLANFSKTCLGGEINPSLLNLKHLSHLDLSMNNFSGTQIPKFLGSLQNLRYLNLSNSGFGGNIPHHLGNLSSLRYLDLSDFFYNDLTVDNLLWVSKLSSLKHLDISEISIGEGTDWLQPINMLSSLSVLKLTGCQLYTIPPLSYVNFTSLSSLDLQSNSFDSTIPLWLSNITGLLRLHLDDNRFHGPIPDTLGRLSSLTHIGLSDNSFNTSMPSSLGNLSSLVLLDLFGNEFQGSLQTTIKNLCRLHVLDLSNNNFSGEIPSLEGGPFGCHKNLERLLLSRNSIHGPIPVSIGRLLRLRELDVSRNQLNGSIPLSLGQLSKLEMLDVSHNYLAGMVSEYHFTKLTRLNTLSMSFNFLALNVSSQWIPPFQLQHIELASCNLGPRFPSWLQTQTRVIMLSMYNASVSDTIPDWFDNVYSHILYLDLSMNQISGKLPKFVESNNSIWIGFRELILKSNKFDGPLTLFPSDVTILDLSDNLLSGHIPMIKDVVNLKLEQFILSNNQLSGEIPTFLCNVKTMIFIDLSRNQLSGRLPKCLGFLQQLRILDVTNNSLHGEIPSTLGSLWNLESLHLRNNRFCGKFPLSLQNLTSLQVLDLGKNAFTGIIPPWIGEKLLNLEFLNLQSNKFHGDIPPKICWLSALQLLNVAQNSITGNIPHCFGNFTAMVMDQGLVKGGSGVGANYKEYIIDSIRGIERTYTAAIEEHSSIDLSNNNIDGEIPEELMNLLGLWKLNLAGNHLNGRIPETIGNLKRVESLDLSKNELSGSIPSGLSDLYFLSHLNLSFNNLSGRIPKGNQLQTLDDQSIYMGNSELCGAPLLKSCPGDKPVEGHDQQFQAKGEDSFEFLWFYAGIGPGFFVGFLAVCCTLLFKKSWRYAYFGLVENVYNGLLLASALTAARLRRKFRKGEFGA</sequence>
<dbReference type="GO" id="GO:0006952">
    <property type="term" value="P:defense response"/>
    <property type="evidence" value="ECO:0007669"/>
    <property type="project" value="UniProtKB-ARBA"/>
</dbReference>
<organism evidence="14 15">
    <name type="scientific">Ilex paraguariensis</name>
    <name type="common">yerba mate</name>
    <dbReference type="NCBI Taxonomy" id="185542"/>
    <lineage>
        <taxon>Eukaryota</taxon>
        <taxon>Viridiplantae</taxon>
        <taxon>Streptophyta</taxon>
        <taxon>Embryophyta</taxon>
        <taxon>Tracheophyta</taxon>
        <taxon>Spermatophyta</taxon>
        <taxon>Magnoliopsida</taxon>
        <taxon>eudicotyledons</taxon>
        <taxon>Gunneridae</taxon>
        <taxon>Pentapetalae</taxon>
        <taxon>asterids</taxon>
        <taxon>campanulids</taxon>
        <taxon>Aquifoliales</taxon>
        <taxon>Aquifoliaceae</taxon>
        <taxon>Ilex</taxon>
    </lineage>
</organism>
<dbReference type="Pfam" id="PF00560">
    <property type="entry name" value="LRR_1"/>
    <property type="match status" value="12"/>
</dbReference>
<name>A0ABC8S8U2_9AQUA</name>
<dbReference type="FunFam" id="3.80.10.10:FF:000095">
    <property type="entry name" value="LRR receptor-like serine/threonine-protein kinase GSO1"/>
    <property type="match status" value="2"/>
</dbReference>
<dbReference type="GO" id="GO:0005886">
    <property type="term" value="C:plasma membrane"/>
    <property type="evidence" value="ECO:0007669"/>
    <property type="project" value="UniProtKB-SubCell"/>
</dbReference>
<evidence type="ECO:0000256" key="3">
    <source>
        <dbReference type="ARBA" id="ARBA00022475"/>
    </source>
</evidence>
<dbReference type="EMBL" id="CAUOFW020002417">
    <property type="protein sequence ID" value="CAK9153589.1"/>
    <property type="molecule type" value="Genomic_DNA"/>
</dbReference>
<dbReference type="InterPro" id="IPR001611">
    <property type="entry name" value="Leu-rich_rpt"/>
</dbReference>
<keyword evidence="3" id="KW-1003">Cell membrane</keyword>
<keyword evidence="5 12" id="KW-0812">Transmembrane</keyword>
<evidence type="ECO:0000256" key="1">
    <source>
        <dbReference type="ARBA" id="ARBA00004251"/>
    </source>
</evidence>
<dbReference type="Gene3D" id="3.80.10.10">
    <property type="entry name" value="Ribonuclease Inhibitor"/>
    <property type="match status" value="3"/>
</dbReference>
<dbReference type="SMART" id="SM00369">
    <property type="entry name" value="LRR_TYP"/>
    <property type="match status" value="10"/>
</dbReference>
<evidence type="ECO:0000256" key="2">
    <source>
        <dbReference type="ARBA" id="ARBA00009592"/>
    </source>
</evidence>
<evidence type="ECO:0000256" key="10">
    <source>
        <dbReference type="ARBA" id="ARBA00023170"/>
    </source>
</evidence>
<dbReference type="FunFam" id="3.80.10.10:FF:001347">
    <property type="entry name" value="LRR receptor-like serine/threonine-protein kinase GSO2"/>
    <property type="match status" value="1"/>
</dbReference>
<dbReference type="PROSITE" id="PS51450">
    <property type="entry name" value="LRR"/>
    <property type="match status" value="1"/>
</dbReference>
<evidence type="ECO:0000259" key="13">
    <source>
        <dbReference type="Pfam" id="PF08263"/>
    </source>
</evidence>
<evidence type="ECO:0000256" key="7">
    <source>
        <dbReference type="ARBA" id="ARBA00022737"/>
    </source>
</evidence>
<evidence type="ECO:0000313" key="14">
    <source>
        <dbReference type="EMBL" id="CAK9153589.1"/>
    </source>
</evidence>
<keyword evidence="4" id="KW-0433">Leucine-rich repeat</keyword>
<dbReference type="AlphaFoldDB" id="A0ABC8S8U2"/>
<dbReference type="InterPro" id="IPR032675">
    <property type="entry name" value="LRR_dom_sf"/>
</dbReference>